<reference evidence="1" key="1">
    <citation type="submission" date="2020-08" db="EMBL/GenBank/DDBJ databases">
        <title>Multicomponent nature underlies the extraordinary mechanical properties of spider dragline silk.</title>
        <authorList>
            <person name="Kono N."/>
            <person name="Nakamura H."/>
            <person name="Mori M."/>
            <person name="Yoshida Y."/>
            <person name="Ohtoshi R."/>
            <person name="Malay A.D."/>
            <person name="Moran D.A.P."/>
            <person name="Tomita M."/>
            <person name="Numata K."/>
            <person name="Arakawa K."/>
        </authorList>
    </citation>
    <scope>NUCLEOTIDE SEQUENCE</scope>
</reference>
<evidence type="ECO:0000313" key="1">
    <source>
        <dbReference type="EMBL" id="GFT93427.1"/>
    </source>
</evidence>
<organism evidence="1 2">
    <name type="scientific">Nephila pilipes</name>
    <name type="common">Giant wood spider</name>
    <name type="synonym">Nephila maculata</name>
    <dbReference type="NCBI Taxonomy" id="299642"/>
    <lineage>
        <taxon>Eukaryota</taxon>
        <taxon>Metazoa</taxon>
        <taxon>Ecdysozoa</taxon>
        <taxon>Arthropoda</taxon>
        <taxon>Chelicerata</taxon>
        <taxon>Arachnida</taxon>
        <taxon>Araneae</taxon>
        <taxon>Araneomorphae</taxon>
        <taxon>Entelegynae</taxon>
        <taxon>Araneoidea</taxon>
        <taxon>Nephilidae</taxon>
        <taxon>Nephila</taxon>
    </lineage>
</organism>
<dbReference type="Proteomes" id="UP000887013">
    <property type="component" value="Unassembled WGS sequence"/>
</dbReference>
<protein>
    <submittedName>
        <fullName evidence="1">Uncharacterized protein</fullName>
    </submittedName>
</protein>
<gene>
    <name evidence="1" type="ORF">NPIL_647561</name>
</gene>
<feature type="non-terminal residue" evidence="1">
    <location>
        <position position="35"/>
    </location>
</feature>
<sequence>MRIPLVESRSARDLGAWPHAQFLRHSPHHRRVAII</sequence>
<comment type="caution">
    <text evidence="1">The sequence shown here is derived from an EMBL/GenBank/DDBJ whole genome shotgun (WGS) entry which is preliminary data.</text>
</comment>
<dbReference type="EMBL" id="BMAW01074706">
    <property type="protein sequence ID" value="GFT93427.1"/>
    <property type="molecule type" value="Genomic_DNA"/>
</dbReference>
<dbReference type="AlphaFoldDB" id="A0A8X6U9Y1"/>
<name>A0A8X6U9Y1_NEPPI</name>
<evidence type="ECO:0000313" key="2">
    <source>
        <dbReference type="Proteomes" id="UP000887013"/>
    </source>
</evidence>
<keyword evidence="2" id="KW-1185">Reference proteome</keyword>
<accession>A0A8X6U9Y1</accession>
<proteinExistence type="predicted"/>